<organism evidence="2 3">
    <name type="scientific">Mycobacteroides abscessus 1948</name>
    <dbReference type="NCBI Taxonomy" id="1299323"/>
    <lineage>
        <taxon>Bacteria</taxon>
        <taxon>Bacillati</taxon>
        <taxon>Actinomycetota</taxon>
        <taxon>Actinomycetes</taxon>
        <taxon>Mycobacteriales</taxon>
        <taxon>Mycobacteriaceae</taxon>
        <taxon>Mycobacteroides</taxon>
        <taxon>Mycobacteroides abscessus</taxon>
    </lineage>
</organism>
<dbReference type="Pfam" id="PF03457">
    <property type="entry name" value="HA"/>
    <property type="match status" value="5"/>
</dbReference>
<feature type="domain" description="Helicase-associated" evidence="1">
    <location>
        <begin position="147"/>
        <end position="208"/>
    </location>
</feature>
<gene>
    <name evidence="2" type="ORF">I542_3791</name>
</gene>
<dbReference type="Proteomes" id="UP000021210">
    <property type="component" value="Unassembled WGS sequence"/>
</dbReference>
<evidence type="ECO:0000313" key="2">
    <source>
        <dbReference type="EMBL" id="EUA63634.1"/>
    </source>
</evidence>
<evidence type="ECO:0000313" key="3">
    <source>
        <dbReference type="Proteomes" id="UP000021210"/>
    </source>
</evidence>
<dbReference type="EMBL" id="JAOH01000002">
    <property type="protein sequence ID" value="EUA63634.1"/>
    <property type="molecule type" value="Genomic_DNA"/>
</dbReference>
<feature type="domain" description="Helicase-associated" evidence="1">
    <location>
        <begin position="12"/>
        <end position="72"/>
    </location>
</feature>
<feature type="domain" description="Helicase-associated" evidence="1">
    <location>
        <begin position="216"/>
        <end position="274"/>
    </location>
</feature>
<dbReference type="Gene3D" id="6.10.140.530">
    <property type="match status" value="3"/>
</dbReference>
<name>A0A829QKF1_9MYCO</name>
<dbReference type="AlphaFoldDB" id="A0A829QKF1"/>
<dbReference type="InterPro" id="IPR005114">
    <property type="entry name" value="Helicase_assoc"/>
</dbReference>
<proteinExistence type="predicted"/>
<dbReference type="PANTHER" id="PTHR33418">
    <property type="entry name" value="HELICASE-ASSOCIATED"/>
    <property type="match status" value="1"/>
</dbReference>
<dbReference type="PANTHER" id="PTHR33418:SF1">
    <property type="entry name" value="HELICASE-ASSOCIATED DOMAIN-CONTAINING PROTEIN"/>
    <property type="match status" value="1"/>
</dbReference>
<feature type="domain" description="Helicase-associated" evidence="1">
    <location>
        <begin position="284"/>
        <end position="346"/>
    </location>
</feature>
<comment type="caution">
    <text evidence="2">The sequence shown here is derived from an EMBL/GenBank/DDBJ whole genome shotgun (WGS) entry which is preliminary data.</text>
</comment>
<reference evidence="2 3" key="1">
    <citation type="submission" date="2013-12" db="EMBL/GenBank/DDBJ databases">
        <authorList>
            <person name="Zelazny A."/>
            <person name="Olivier K."/>
            <person name="Holland S."/>
            <person name="Lenaerts A."/>
            <person name="Ordway D."/>
            <person name="DeGroote M.A."/>
            <person name="Parker T."/>
            <person name="Sizemore C."/>
            <person name="Tallon L.J."/>
            <person name="Sadzewicz L.K."/>
            <person name="Sengamalay N."/>
            <person name="Fraser C.M."/>
            <person name="Hine E."/>
            <person name="Shefchek K.A."/>
            <person name="Das S.P."/>
            <person name="Tettelin H."/>
        </authorList>
    </citation>
    <scope>NUCLEOTIDE SEQUENCE [LARGE SCALE GENOMIC DNA]</scope>
    <source>
        <strain evidence="2 3">1948</strain>
    </source>
</reference>
<protein>
    <submittedName>
        <fullName evidence="2">Helicase associated domain protein</fullName>
    </submittedName>
</protein>
<evidence type="ECO:0000259" key="1">
    <source>
        <dbReference type="Pfam" id="PF03457"/>
    </source>
</evidence>
<sequence length="366" mass="40469">MNTAMKSVGAESVAWRKAMAALRIFQSARGSAEVPRRFRVQGVDLGAWVYTCRDRYWDGLLSAAHVAELQSVPGWSWGPVRPGTWRHAFDALARYATIHGSTLAPAEESVRQWSAAQRKSHTSGELCAARSALLETLPHWEWDLDQLRWHDGMQAARQYAHKHGTISSAAPGTCVGGFGLGWWLQRCRQDHRAGTLPAPRATELEELPGWSWGRGEDSWERGMAALTRYVAQAGDACPSQHVVIDGVALGVWVCDKRRRYRLGILPPHQAAALQGVAGWQWYPQEASWQRGLAALSEYVDRHGGACPSSGCRVGAYPVGEWVRAQREAYRHGRLAARRAAQLQAVPGWCWHHQDCPAGHCCATSPS</sequence>
<accession>A0A829QKF1</accession>
<feature type="domain" description="Helicase-associated" evidence="1">
    <location>
        <begin position="84"/>
        <end position="137"/>
    </location>
</feature>